<keyword evidence="3" id="KW-1185">Reference proteome</keyword>
<name>A0AAV6QEN4_SOLSE</name>
<protein>
    <submittedName>
        <fullName evidence="2">Uncharacterized protein</fullName>
    </submittedName>
</protein>
<proteinExistence type="predicted"/>
<accession>A0AAV6QEN4</accession>
<dbReference type="Proteomes" id="UP000693946">
    <property type="component" value="Linkage Group LG6"/>
</dbReference>
<evidence type="ECO:0000313" key="2">
    <source>
        <dbReference type="EMBL" id="KAG7486861.1"/>
    </source>
</evidence>
<gene>
    <name evidence="2" type="ORF">JOB18_040867</name>
</gene>
<keyword evidence="1" id="KW-0732">Signal</keyword>
<comment type="caution">
    <text evidence="2">The sequence shown here is derived from an EMBL/GenBank/DDBJ whole genome shotgun (WGS) entry which is preliminary data.</text>
</comment>
<sequence>MEMMVMMKVYLLLWTLLGAVIALPTSGGNIEMDDEDLSLDGSGDLGSSSLSFSVNTTSASSALNGAPYLVYVPLVLYMSAH</sequence>
<reference evidence="2 3" key="1">
    <citation type="journal article" date="2021" name="Sci. Rep.">
        <title>Chromosome anchoring in Senegalese sole (Solea senegalensis) reveals sex-associated markers and genome rearrangements in flatfish.</title>
        <authorList>
            <person name="Guerrero-Cozar I."/>
            <person name="Gomez-Garrido J."/>
            <person name="Berbel C."/>
            <person name="Martinez-Blanch J.F."/>
            <person name="Alioto T."/>
            <person name="Claros M.G."/>
            <person name="Gagnaire P.A."/>
            <person name="Manchado M."/>
        </authorList>
    </citation>
    <scope>NUCLEOTIDE SEQUENCE [LARGE SCALE GENOMIC DNA]</scope>
    <source>
        <strain evidence="2">Sse05_10M</strain>
    </source>
</reference>
<feature type="chain" id="PRO_5044023294" evidence="1">
    <location>
        <begin position="23"/>
        <end position="81"/>
    </location>
</feature>
<evidence type="ECO:0000313" key="3">
    <source>
        <dbReference type="Proteomes" id="UP000693946"/>
    </source>
</evidence>
<evidence type="ECO:0000256" key="1">
    <source>
        <dbReference type="SAM" id="SignalP"/>
    </source>
</evidence>
<organism evidence="2 3">
    <name type="scientific">Solea senegalensis</name>
    <name type="common">Senegalese sole</name>
    <dbReference type="NCBI Taxonomy" id="28829"/>
    <lineage>
        <taxon>Eukaryota</taxon>
        <taxon>Metazoa</taxon>
        <taxon>Chordata</taxon>
        <taxon>Craniata</taxon>
        <taxon>Vertebrata</taxon>
        <taxon>Euteleostomi</taxon>
        <taxon>Actinopterygii</taxon>
        <taxon>Neopterygii</taxon>
        <taxon>Teleostei</taxon>
        <taxon>Neoteleostei</taxon>
        <taxon>Acanthomorphata</taxon>
        <taxon>Carangaria</taxon>
        <taxon>Pleuronectiformes</taxon>
        <taxon>Pleuronectoidei</taxon>
        <taxon>Soleidae</taxon>
        <taxon>Solea</taxon>
    </lineage>
</organism>
<dbReference type="AlphaFoldDB" id="A0AAV6QEN4"/>
<feature type="signal peptide" evidence="1">
    <location>
        <begin position="1"/>
        <end position="22"/>
    </location>
</feature>
<dbReference type="EMBL" id="JAGKHQ010000018">
    <property type="protein sequence ID" value="KAG7486861.1"/>
    <property type="molecule type" value="Genomic_DNA"/>
</dbReference>